<reference evidence="6" key="1">
    <citation type="submission" date="2017-05" db="EMBL/GenBank/DDBJ databases">
        <title>Complete and WGS of Bordetella genogroups.</title>
        <authorList>
            <person name="Spilker T."/>
            <person name="Lipuma J."/>
        </authorList>
    </citation>
    <scope>NUCLEOTIDE SEQUENCE [LARGE SCALE GENOMIC DNA]</scope>
    <source>
        <strain evidence="6">AU8256</strain>
    </source>
</reference>
<gene>
    <name evidence="5" type="ORF">CAL24_11745</name>
</gene>
<dbReference type="InterPro" id="IPR012147">
    <property type="entry name" value="P_Ac_Bu_trans"/>
</dbReference>
<keyword evidence="2 5" id="KW-0808">Transferase</keyword>
<feature type="domain" description="Phosphate acetyl/butaryl transferase" evidence="4">
    <location>
        <begin position="125"/>
        <end position="342"/>
    </location>
</feature>
<sequence length="354" mass="36231">MEPEGHLPGHAAVHGAAGTRPAAGTVVPAAGAVAAQLVEGVGRHMNGEILFDPLRAAARSHGRPRTAVAYPMTAECLQAVMQARAEGYMEPVLVGPAGRLRELLAALDGAAADMEIHDTGNDERAAACAAAALARDGQVDMLMKGSLHTDHFMAAVVARDAGLRTARRVSHAFVMAVPAYPKLFLVTDAAVNIAPSLAEKADIAQNAIDLARALGVARPKVAVLCATESVNPAMPATLDAAALSKMADRGQIEGGQVDGPLAFDNAISAQAAQLKGIISAVAGDADILLVPDIEAGNMIYKELTWLAGASMAGLVLGTRVPVLLTSRADSAAARINSCAVAALYGRWLATAQPA</sequence>
<evidence type="ECO:0000256" key="2">
    <source>
        <dbReference type="ARBA" id="ARBA00022679"/>
    </source>
</evidence>
<dbReference type="PIRSF" id="PIRSF000428">
    <property type="entry name" value="P_Ac_trans"/>
    <property type="match status" value="1"/>
</dbReference>
<keyword evidence="3" id="KW-0012">Acyltransferase</keyword>
<dbReference type="GO" id="GO:0016746">
    <property type="term" value="F:acyltransferase activity"/>
    <property type="evidence" value="ECO:0007669"/>
    <property type="project" value="UniProtKB-KW"/>
</dbReference>
<name>A0A261VQK4_9BORD</name>
<dbReference type="AlphaFoldDB" id="A0A261VQK4"/>
<accession>A0A261VQK4</accession>
<comment type="caution">
    <text evidence="5">The sequence shown here is derived from an EMBL/GenBank/DDBJ whole genome shotgun (WGS) entry which is preliminary data.</text>
</comment>
<dbReference type="Gene3D" id="3.40.718.10">
    <property type="entry name" value="Isopropylmalate Dehydrogenase"/>
    <property type="match status" value="1"/>
</dbReference>
<evidence type="ECO:0000256" key="1">
    <source>
        <dbReference type="ARBA" id="ARBA00005656"/>
    </source>
</evidence>
<dbReference type="NCBIfam" id="NF006045">
    <property type="entry name" value="PRK08190.1"/>
    <property type="match status" value="1"/>
</dbReference>
<keyword evidence="6" id="KW-1185">Reference proteome</keyword>
<proteinExistence type="inferred from homology"/>
<evidence type="ECO:0000256" key="3">
    <source>
        <dbReference type="ARBA" id="ARBA00023315"/>
    </source>
</evidence>
<organism evidence="5 6">
    <name type="scientific">Bordetella genomosp. 2</name>
    <dbReference type="NCBI Taxonomy" id="1983456"/>
    <lineage>
        <taxon>Bacteria</taxon>
        <taxon>Pseudomonadati</taxon>
        <taxon>Pseudomonadota</taxon>
        <taxon>Betaproteobacteria</taxon>
        <taxon>Burkholderiales</taxon>
        <taxon>Alcaligenaceae</taxon>
        <taxon>Bordetella</taxon>
    </lineage>
</organism>
<dbReference type="PANTHER" id="PTHR43356">
    <property type="entry name" value="PHOSPHATE ACETYLTRANSFERASE"/>
    <property type="match status" value="1"/>
</dbReference>
<dbReference type="SUPFAM" id="SSF53659">
    <property type="entry name" value="Isocitrate/Isopropylmalate dehydrogenase-like"/>
    <property type="match status" value="1"/>
</dbReference>
<dbReference type="Proteomes" id="UP000215633">
    <property type="component" value="Unassembled WGS sequence"/>
</dbReference>
<evidence type="ECO:0000313" key="5">
    <source>
        <dbReference type="EMBL" id="OZI75870.1"/>
    </source>
</evidence>
<dbReference type="InterPro" id="IPR050500">
    <property type="entry name" value="Phos_Acetyltrans/Butyryltrans"/>
</dbReference>
<dbReference type="PANTHER" id="PTHR43356:SF2">
    <property type="entry name" value="PHOSPHATE ACETYLTRANSFERASE"/>
    <property type="match status" value="1"/>
</dbReference>
<protein>
    <submittedName>
        <fullName evidence="5">Phosphate acetyltransferase</fullName>
    </submittedName>
</protein>
<evidence type="ECO:0000259" key="4">
    <source>
        <dbReference type="Pfam" id="PF01515"/>
    </source>
</evidence>
<dbReference type="InterPro" id="IPR002505">
    <property type="entry name" value="PTA_PTB"/>
</dbReference>
<dbReference type="Pfam" id="PF01515">
    <property type="entry name" value="PTA_PTB"/>
    <property type="match status" value="1"/>
</dbReference>
<evidence type="ECO:0000313" key="6">
    <source>
        <dbReference type="Proteomes" id="UP000215633"/>
    </source>
</evidence>
<dbReference type="EMBL" id="NEVT01000006">
    <property type="protein sequence ID" value="OZI75870.1"/>
    <property type="molecule type" value="Genomic_DNA"/>
</dbReference>
<comment type="similarity">
    <text evidence="1">Belongs to the phosphate acetyltransferase and butyryltransferase family.</text>
</comment>